<reference evidence="4 5" key="1">
    <citation type="submission" date="2016-12" db="EMBL/GenBank/DDBJ databases">
        <title>Marinobacter lutaoensis whole genome sequencing.</title>
        <authorList>
            <person name="Verma A."/>
            <person name="Krishnamurthi S."/>
        </authorList>
    </citation>
    <scope>NUCLEOTIDE SEQUENCE [LARGE SCALE GENOMIC DNA]</scope>
    <source>
        <strain evidence="4 5">T5054</strain>
    </source>
</reference>
<organism evidence="4 5">
    <name type="scientific">Marinobacter lutaoensis</name>
    <dbReference type="NCBI Taxonomy" id="135739"/>
    <lineage>
        <taxon>Bacteria</taxon>
        <taxon>Pseudomonadati</taxon>
        <taxon>Pseudomonadota</taxon>
        <taxon>Gammaproteobacteria</taxon>
        <taxon>Pseudomonadales</taxon>
        <taxon>Marinobacteraceae</taxon>
        <taxon>Marinobacter</taxon>
    </lineage>
</organism>
<name>A0A1V2DS63_9GAMM</name>
<dbReference type="AlphaFoldDB" id="A0A1V2DS63"/>
<keyword evidence="2" id="KW-0732">Signal</keyword>
<dbReference type="STRING" id="135739.BTO32_12435"/>
<comment type="similarity">
    <text evidence="1">Belongs to the bacterial solute-binding protein 3 family.</text>
</comment>
<dbReference type="SUPFAM" id="SSF53850">
    <property type="entry name" value="Periplasmic binding protein-like II"/>
    <property type="match status" value="1"/>
</dbReference>
<evidence type="ECO:0000313" key="4">
    <source>
        <dbReference type="EMBL" id="ONF43472.1"/>
    </source>
</evidence>
<dbReference type="RefSeq" id="WP_076724939.1">
    <property type="nucleotide sequence ID" value="NZ_MSCW01000007.1"/>
</dbReference>
<dbReference type="Proteomes" id="UP000189339">
    <property type="component" value="Unassembled WGS sequence"/>
</dbReference>
<sequence>MRKGLLLTLILWLAACSSEEPPEPGTRTTEAAAVAADTVPAQARIVLAADPWCPHNCVAGATPEGYMIDIARAVFGAAGMTVDYQNISWARSLQLAQYGKVDGVVGAFVGDAPAFVFPEEPAGYSRIDLFTRPDSLWRYAGTDSLADRVLVVLNGYSYSAELDTYIRDHQDENGRVWVLSGPSPLDRAIRLVLEGRADVLPEDRDVMRWTLANELPGLELRVAGGLAEAPIYIAFSPANPRSREYARLLSDGIRELRASGRLARILDGYGVTWPAP</sequence>
<protein>
    <submittedName>
        <fullName evidence="4">ABC transporter substrate-binding protein</fullName>
    </submittedName>
</protein>
<evidence type="ECO:0000256" key="1">
    <source>
        <dbReference type="ARBA" id="ARBA00010333"/>
    </source>
</evidence>
<dbReference type="InterPro" id="IPR001638">
    <property type="entry name" value="Solute-binding_3/MltF_N"/>
</dbReference>
<dbReference type="PANTHER" id="PTHR35936:SF25">
    <property type="entry name" value="ABC TRANSPORTER SUBSTRATE-BINDING PROTEIN"/>
    <property type="match status" value="1"/>
</dbReference>
<dbReference type="PANTHER" id="PTHR35936">
    <property type="entry name" value="MEMBRANE-BOUND LYTIC MUREIN TRANSGLYCOSYLASE F"/>
    <property type="match status" value="1"/>
</dbReference>
<proteinExistence type="inferred from homology"/>
<evidence type="ECO:0000259" key="3">
    <source>
        <dbReference type="SMART" id="SM00062"/>
    </source>
</evidence>
<evidence type="ECO:0000256" key="2">
    <source>
        <dbReference type="ARBA" id="ARBA00022729"/>
    </source>
</evidence>
<accession>A0A1V2DS63</accession>
<evidence type="ECO:0000313" key="5">
    <source>
        <dbReference type="Proteomes" id="UP000189339"/>
    </source>
</evidence>
<dbReference type="OrthoDB" id="245568at2"/>
<gene>
    <name evidence="4" type="ORF">BTO32_12435</name>
</gene>
<dbReference type="Pfam" id="PF00497">
    <property type="entry name" value="SBP_bac_3"/>
    <property type="match status" value="1"/>
</dbReference>
<dbReference type="EMBL" id="MSCW01000007">
    <property type="protein sequence ID" value="ONF43472.1"/>
    <property type="molecule type" value="Genomic_DNA"/>
</dbReference>
<dbReference type="Gene3D" id="3.40.190.10">
    <property type="entry name" value="Periplasmic binding protein-like II"/>
    <property type="match status" value="2"/>
</dbReference>
<feature type="domain" description="Solute-binding protein family 3/N-terminal" evidence="3">
    <location>
        <begin position="56"/>
        <end position="271"/>
    </location>
</feature>
<dbReference type="SMART" id="SM00062">
    <property type="entry name" value="PBPb"/>
    <property type="match status" value="1"/>
</dbReference>
<dbReference type="PROSITE" id="PS51257">
    <property type="entry name" value="PROKAR_LIPOPROTEIN"/>
    <property type="match status" value="1"/>
</dbReference>
<comment type="caution">
    <text evidence="4">The sequence shown here is derived from an EMBL/GenBank/DDBJ whole genome shotgun (WGS) entry which is preliminary data.</text>
</comment>
<keyword evidence="5" id="KW-1185">Reference proteome</keyword>